<protein>
    <submittedName>
        <fullName evidence="3">Uncharacterized protein</fullName>
    </submittedName>
</protein>
<evidence type="ECO:0000313" key="3">
    <source>
        <dbReference type="EMBL" id="GAT60729.1"/>
    </source>
</evidence>
<keyword evidence="4" id="KW-1185">Reference proteome</keyword>
<proteinExistence type="predicted"/>
<keyword evidence="2" id="KW-0732">Signal</keyword>
<evidence type="ECO:0000256" key="2">
    <source>
        <dbReference type="SAM" id="SignalP"/>
    </source>
</evidence>
<organism evidence="3 4">
    <name type="scientific">Mycena chlorophos</name>
    <name type="common">Agaric fungus</name>
    <name type="synonym">Agaricus chlorophos</name>
    <dbReference type="NCBI Taxonomy" id="658473"/>
    <lineage>
        <taxon>Eukaryota</taxon>
        <taxon>Fungi</taxon>
        <taxon>Dikarya</taxon>
        <taxon>Basidiomycota</taxon>
        <taxon>Agaricomycotina</taxon>
        <taxon>Agaricomycetes</taxon>
        <taxon>Agaricomycetidae</taxon>
        <taxon>Agaricales</taxon>
        <taxon>Marasmiineae</taxon>
        <taxon>Mycenaceae</taxon>
        <taxon>Mycena</taxon>
    </lineage>
</organism>
<feature type="chain" id="PRO_5046456277" evidence="2">
    <location>
        <begin position="19"/>
        <end position="259"/>
    </location>
</feature>
<evidence type="ECO:0000256" key="1">
    <source>
        <dbReference type="SAM" id="MobiDB-lite"/>
    </source>
</evidence>
<sequence>MLFRGLWSLFLLGPATFALPVQQEMPAIPKRQHIRVGRTPSNTIRSTSIITVSGSATVTPTGPATTIFIGFQPPSATASGASSASTSDVSTISLPPPLPTNSIAPPLGFSPPTSTSSERTTSISFTVTKTPSQAVAATTTAAALSPLSTSSSTEAQASTAAATATASSSTSAASANLQAFTGSLGGVIAPPVATAGSNQFSVDDGTDSLFDKQADALKRSCSDQHNECANAANADLNDDFTVGECDTQQTQCLAANGIS</sequence>
<accession>A0ABQ0MCC1</accession>
<gene>
    <name evidence="3" type="ORF">MCHLO_16835</name>
</gene>
<evidence type="ECO:0000313" key="4">
    <source>
        <dbReference type="Proteomes" id="UP000815677"/>
    </source>
</evidence>
<dbReference type="EMBL" id="DF849967">
    <property type="protein sequence ID" value="GAT60729.1"/>
    <property type="molecule type" value="Genomic_DNA"/>
</dbReference>
<reference evidence="3" key="1">
    <citation type="submission" date="2014-09" db="EMBL/GenBank/DDBJ databases">
        <title>Genome sequence of the luminous mushroom Mycena chlorophos for searching fungal bioluminescence genes.</title>
        <authorList>
            <person name="Tanaka Y."/>
            <person name="Kasuga D."/>
            <person name="Oba Y."/>
            <person name="Hase S."/>
            <person name="Sato K."/>
            <person name="Oba Y."/>
            <person name="Sakakibara Y."/>
        </authorList>
    </citation>
    <scope>NUCLEOTIDE SEQUENCE</scope>
</reference>
<name>A0ABQ0MCC1_MYCCL</name>
<feature type="signal peptide" evidence="2">
    <location>
        <begin position="1"/>
        <end position="18"/>
    </location>
</feature>
<feature type="region of interest" description="Disordered" evidence="1">
    <location>
        <begin position="79"/>
        <end position="121"/>
    </location>
</feature>
<dbReference type="Proteomes" id="UP000815677">
    <property type="component" value="Unassembled WGS sequence"/>
</dbReference>
<feature type="compositionally biased region" description="Low complexity" evidence="1">
    <location>
        <begin position="79"/>
        <end position="93"/>
    </location>
</feature>